<dbReference type="GO" id="GO:0005930">
    <property type="term" value="C:axoneme"/>
    <property type="evidence" value="ECO:0007669"/>
    <property type="project" value="UniProtKB-SubCell"/>
</dbReference>
<dbReference type="EMBL" id="GG745330">
    <property type="protein sequence ID" value="KNE56358.1"/>
    <property type="molecule type" value="Genomic_DNA"/>
</dbReference>
<dbReference type="InterPro" id="IPR026720">
    <property type="entry name" value="CFAP91"/>
</dbReference>
<evidence type="ECO:0000256" key="8">
    <source>
        <dbReference type="SAM" id="MobiDB-lite"/>
    </source>
</evidence>
<keyword evidence="2" id="KW-0963">Cytoplasm</keyword>
<feature type="compositionally biased region" description="Low complexity" evidence="8">
    <location>
        <begin position="846"/>
        <end position="861"/>
    </location>
</feature>
<evidence type="ECO:0000256" key="6">
    <source>
        <dbReference type="ARBA" id="ARBA00029555"/>
    </source>
</evidence>
<dbReference type="Proteomes" id="UP000054350">
    <property type="component" value="Unassembled WGS sequence"/>
</dbReference>
<dbReference type="AlphaFoldDB" id="A0A0L0S1D7"/>
<evidence type="ECO:0000256" key="4">
    <source>
        <dbReference type="ARBA" id="ARBA00023273"/>
    </source>
</evidence>
<evidence type="ECO:0000259" key="9">
    <source>
        <dbReference type="Pfam" id="PF14738"/>
    </source>
</evidence>
<proteinExistence type="inferred from homology"/>
<accession>A0A0L0S1D7</accession>
<evidence type="ECO:0000313" key="10">
    <source>
        <dbReference type="EMBL" id="KNE56358.1"/>
    </source>
</evidence>
<organism evidence="10 11">
    <name type="scientific">Allomyces macrogynus (strain ATCC 38327)</name>
    <name type="common">Allomyces javanicus var. macrogynus</name>
    <dbReference type="NCBI Taxonomy" id="578462"/>
    <lineage>
        <taxon>Eukaryota</taxon>
        <taxon>Fungi</taxon>
        <taxon>Fungi incertae sedis</taxon>
        <taxon>Blastocladiomycota</taxon>
        <taxon>Blastocladiomycetes</taxon>
        <taxon>Blastocladiales</taxon>
        <taxon>Blastocladiaceae</taxon>
        <taxon>Allomyces</taxon>
    </lineage>
</organism>
<evidence type="ECO:0000313" key="11">
    <source>
        <dbReference type="Proteomes" id="UP000054350"/>
    </source>
</evidence>
<evidence type="ECO:0000256" key="5">
    <source>
        <dbReference type="ARBA" id="ARBA00029468"/>
    </source>
</evidence>
<dbReference type="InterPro" id="IPR032840">
    <property type="entry name" value="CFAP91_dom"/>
</dbReference>
<dbReference type="STRING" id="578462.A0A0L0S1D7"/>
<comment type="subcellular location">
    <subcellularLocation>
        <location evidence="1">Cytoplasm</location>
        <location evidence="1">Cytoskeleton</location>
        <location evidence="1">Cilium axoneme</location>
    </subcellularLocation>
</comment>
<sequence>MSSTVTRVQASRPNDYLYDPLYTVSCYKDHLKALSGSQTVRAAIVPHFDNMFSQVRTYPSHSIQVRIAPVDPSLGQNRYVPINTHPQVTGTNRYKYFRKPLIPYTDNPGGQLVFARKTPAPPAANDDTNAAAAAAAAPPAPATRTLAVQTLYRESEAQTDPYSPDYVMASAADRPELLALANLKWGAGLPAGLAEIEMIERARAKRRWEATLPEVTDEASFQRRLKMMEAMELREWEDREREIRQLQERRLAILAKVLAQRAEDNERAAAERMHRIWQRTLAEKDALRAKMDARRAKELRKLAAKRAKLEAAPTRRDIIAEYANPASDVYLPKPRDGIPTYMQSVMDRIHKQRTLAAARLADVGSGAPNVTIVGGPPATPGVSTSAASQQHAATVGFHDLNQYSTLAHLESLFPPTVTQPNLTEPCLNPIQTPAARKEASMLAQLEKMDQKLKEMKHKAEASDKRPLRFLQPVPKPAPRPLTPTVVAPDPEVEARYQTALVIQRWLRGRAVQLAMLQGKEKRQDLINELRLVLVVDQAVADERGAVTTDAAGRAAQLTERVETLAERQEQLFEDTVQAEFVGQQLDFIHKELKRLEEEKRLSAMAMLVERTRRMREAQEAGRRQVELARRQEQDEVFRQVMHVHQETVDSFLEEIIAQGIQETAEMSARERVRRAIDEAADPVAAVAGAVVGNGGNLAPPVAEDAPDTVVANLVSSFLFQETEKRLLRTQVQHSQQKYLLAAHQAIYGILPELEAEAAAKDVPLPDQIVHDLTADMKRPDDDVGGRDALGIASTMSMVSRPGSAKPPSATSAAAVNNGSTNDLAADSDQHATQPSRPRSSIRRSRPASSAPRRSPPGSAGSNVSASARDAAMAPPQEPDRETEEN</sequence>
<evidence type="ECO:0000256" key="7">
    <source>
        <dbReference type="SAM" id="Coils"/>
    </source>
</evidence>
<keyword evidence="3" id="KW-0206">Cytoskeleton</keyword>
<reference evidence="10 11" key="1">
    <citation type="submission" date="2009-11" db="EMBL/GenBank/DDBJ databases">
        <title>Annotation of Allomyces macrogynus ATCC 38327.</title>
        <authorList>
            <consortium name="The Broad Institute Genome Sequencing Platform"/>
            <person name="Russ C."/>
            <person name="Cuomo C."/>
            <person name="Burger G."/>
            <person name="Gray M.W."/>
            <person name="Holland P.W.H."/>
            <person name="King N."/>
            <person name="Lang F.B.F."/>
            <person name="Roger A.J."/>
            <person name="Ruiz-Trillo I."/>
            <person name="Young S.K."/>
            <person name="Zeng Q."/>
            <person name="Gargeya S."/>
            <person name="Fitzgerald M."/>
            <person name="Haas B."/>
            <person name="Abouelleil A."/>
            <person name="Alvarado L."/>
            <person name="Arachchi H.M."/>
            <person name="Berlin A."/>
            <person name="Chapman S.B."/>
            <person name="Gearin G."/>
            <person name="Goldberg J."/>
            <person name="Griggs A."/>
            <person name="Gujja S."/>
            <person name="Hansen M."/>
            <person name="Heiman D."/>
            <person name="Howarth C."/>
            <person name="Larimer J."/>
            <person name="Lui A."/>
            <person name="MacDonald P.J.P."/>
            <person name="McCowen C."/>
            <person name="Montmayeur A."/>
            <person name="Murphy C."/>
            <person name="Neiman D."/>
            <person name="Pearson M."/>
            <person name="Priest M."/>
            <person name="Roberts A."/>
            <person name="Saif S."/>
            <person name="Shea T."/>
            <person name="Sisk P."/>
            <person name="Stolte C."/>
            <person name="Sykes S."/>
            <person name="Wortman J."/>
            <person name="Nusbaum C."/>
            <person name="Birren B."/>
        </authorList>
    </citation>
    <scope>NUCLEOTIDE SEQUENCE [LARGE SCALE GENOMIC DNA]</scope>
    <source>
        <strain evidence="10 11">ATCC 38327</strain>
    </source>
</reference>
<keyword evidence="7" id="KW-0175">Coiled coil</keyword>
<dbReference type="VEuPathDB" id="FungiDB:AMAG_02178"/>
<keyword evidence="11" id="KW-1185">Reference proteome</keyword>
<dbReference type="Pfam" id="PF14738">
    <property type="entry name" value="CFAP91"/>
    <property type="match status" value="1"/>
</dbReference>
<name>A0A0L0S1D7_ALLM3</name>
<reference evidence="11" key="2">
    <citation type="submission" date="2009-11" db="EMBL/GenBank/DDBJ databases">
        <title>The Genome Sequence of Allomyces macrogynus strain ATCC 38327.</title>
        <authorList>
            <consortium name="The Broad Institute Genome Sequencing Platform"/>
            <person name="Russ C."/>
            <person name="Cuomo C."/>
            <person name="Shea T."/>
            <person name="Young S.K."/>
            <person name="Zeng Q."/>
            <person name="Koehrsen M."/>
            <person name="Haas B."/>
            <person name="Borodovsky M."/>
            <person name="Guigo R."/>
            <person name="Alvarado L."/>
            <person name="Berlin A."/>
            <person name="Borenstein D."/>
            <person name="Chen Z."/>
            <person name="Engels R."/>
            <person name="Freedman E."/>
            <person name="Gellesch M."/>
            <person name="Goldberg J."/>
            <person name="Griggs A."/>
            <person name="Gujja S."/>
            <person name="Heiman D."/>
            <person name="Hepburn T."/>
            <person name="Howarth C."/>
            <person name="Jen D."/>
            <person name="Larson L."/>
            <person name="Lewis B."/>
            <person name="Mehta T."/>
            <person name="Park D."/>
            <person name="Pearson M."/>
            <person name="Roberts A."/>
            <person name="Saif S."/>
            <person name="Shenoy N."/>
            <person name="Sisk P."/>
            <person name="Stolte C."/>
            <person name="Sykes S."/>
            <person name="Walk T."/>
            <person name="White J."/>
            <person name="Yandava C."/>
            <person name="Burger G."/>
            <person name="Gray M.W."/>
            <person name="Holland P.W.H."/>
            <person name="King N."/>
            <person name="Lang F.B.F."/>
            <person name="Roger A.J."/>
            <person name="Ruiz-Trillo I."/>
            <person name="Lander E."/>
            <person name="Nusbaum C."/>
        </authorList>
    </citation>
    <scope>NUCLEOTIDE SEQUENCE [LARGE SCALE GENOMIC DNA]</scope>
    <source>
        <strain evidence="11">ATCC 38327</strain>
    </source>
</reference>
<evidence type="ECO:0000256" key="2">
    <source>
        <dbReference type="ARBA" id="ARBA00022490"/>
    </source>
</evidence>
<comment type="similarity">
    <text evidence="5">Belongs to the CFAP91 family.</text>
</comment>
<feature type="coiled-coil region" evidence="7">
    <location>
        <begin position="554"/>
        <end position="598"/>
    </location>
</feature>
<keyword evidence="4" id="KW-0966">Cell projection</keyword>
<feature type="compositionally biased region" description="Low complexity" evidence="8">
    <location>
        <begin position="801"/>
        <end position="814"/>
    </location>
</feature>
<dbReference type="PANTHER" id="PTHR22455:SF10">
    <property type="entry name" value="CILIA- AND FLAGELLA-ASSOCIATED PROTEIN 91"/>
    <property type="match status" value="1"/>
</dbReference>
<dbReference type="eggNOG" id="ENOG502QRFI">
    <property type="taxonomic scope" value="Eukaryota"/>
</dbReference>
<evidence type="ECO:0000256" key="3">
    <source>
        <dbReference type="ARBA" id="ARBA00023212"/>
    </source>
</evidence>
<dbReference type="OrthoDB" id="567787at2759"/>
<dbReference type="PANTHER" id="PTHR22455">
    <property type="entry name" value="CILIA- AND FLAGELLA-ASSOCIATED PROTEIN 91"/>
    <property type="match status" value="1"/>
</dbReference>
<feature type="region of interest" description="Disordered" evidence="8">
    <location>
        <begin position="796"/>
        <end position="885"/>
    </location>
</feature>
<evidence type="ECO:0000256" key="1">
    <source>
        <dbReference type="ARBA" id="ARBA00004430"/>
    </source>
</evidence>
<protein>
    <recommendedName>
        <fullName evidence="6">Cilia- and flagella-associated protein 91</fullName>
    </recommendedName>
</protein>
<feature type="coiled-coil region" evidence="7">
    <location>
        <begin position="438"/>
        <end position="465"/>
    </location>
</feature>
<gene>
    <name evidence="10" type="ORF">AMAG_02178</name>
</gene>
<feature type="domain" description="CFAP91" evidence="9">
    <location>
        <begin position="148"/>
        <end position="301"/>
    </location>
</feature>